<gene>
    <name evidence="2" type="ORF">B5G02_02160</name>
</gene>
<dbReference type="InterPro" id="IPR022002">
    <property type="entry name" value="ChsH2_Znr"/>
</dbReference>
<accession>A0A1Y3XUW1</accession>
<feature type="domain" description="ChsH2 rubredoxin-like zinc ribbon" evidence="1">
    <location>
        <begin position="14"/>
        <end position="44"/>
    </location>
</feature>
<protein>
    <recommendedName>
        <fullName evidence="1">ChsH2 rubredoxin-like zinc ribbon domain-containing protein</fullName>
    </recommendedName>
</protein>
<dbReference type="OrthoDB" id="3182121at2"/>
<dbReference type="Gene3D" id="6.10.30.10">
    <property type="match status" value="1"/>
</dbReference>
<evidence type="ECO:0000259" key="1">
    <source>
        <dbReference type="Pfam" id="PF12172"/>
    </source>
</evidence>
<dbReference type="PANTHER" id="PTHR34075">
    <property type="entry name" value="BLR3430 PROTEIN"/>
    <property type="match status" value="1"/>
</dbReference>
<keyword evidence="3" id="KW-1185">Reference proteome</keyword>
<dbReference type="PANTHER" id="PTHR34075:SF5">
    <property type="entry name" value="BLR3430 PROTEIN"/>
    <property type="match status" value="1"/>
</dbReference>
<dbReference type="Pfam" id="PF12172">
    <property type="entry name" value="zf-ChsH2"/>
    <property type="match status" value="1"/>
</dbReference>
<dbReference type="AlphaFoldDB" id="A0A1Y3XUW1"/>
<reference evidence="3" key="1">
    <citation type="submission" date="2017-04" db="EMBL/GenBank/DDBJ databases">
        <title>Function of individual gut microbiota members based on whole genome sequencing of pure cultures obtained from chicken caecum.</title>
        <authorList>
            <person name="Medvecky M."/>
            <person name="Cejkova D."/>
            <person name="Polansky O."/>
            <person name="Karasova D."/>
            <person name="Kubasova T."/>
            <person name="Cizek A."/>
            <person name="Rychlik I."/>
        </authorList>
    </citation>
    <scope>NUCLEOTIDE SEQUENCE [LARGE SCALE GENOMIC DNA]</scope>
    <source>
        <strain evidence="3">An5</strain>
    </source>
</reference>
<dbReference type="InterPro" id="IPR052513">
    <property type="entry name" value="Thioester_dehydratase-like"/>
</dbReference>
<proteinExistence type="predicted"/>
<comment type="caution">
    <text evidence="2">The sequence shown here is derived from an EMBL/GenBank/DDBJ whole genome shotgun (WGS) entry which is preliminary data.</text>
</comment>
<dbReference type="Proteomes" id="UP000195781">
    <property type="component" value="Unassembled WGS sequence"/>
</dbReference>
<organism evidence="2 3">
    <name type="scientific">[Collinsella] massiliensis</name>
    <dbReference type="NCBI Taxonomy" id="1232426"/>
    <lineage>
        <taxon>Bacteria</taxon>
        <taxon>Bacillati</taxon>
        <taxon>Actinomycetota</taxon>
        <taxon>Coriobacteriia</taxon>
        <taxon>Coriobacteriales</taxon>
        <taxon>Coriobacteriaceae</taxon>
        <taxon>Enorma</taxon>
    </lineage>
</organism>
<evidence type="ECO:0000313" key="3">
    <source>
        <dbReference type="Proteomes" id="UP000195781"/>
    </source>
</evidence>
<evidence type="ECO:0000313" key="2">
    <source>
        <dbReference type="EMBL" id="OUN89305.1"/>
    </source>
</evidence>
<dbReference type="EMBL" id="NFIE01000004">
    <property type="protein sequence ID" value="OUN89305.1"/>
    <property type="molecule type" value="Genomic_DNA"/>
</dbReference>
<dbReference type="SUPFAM" id="SSF50249">
    <property type="entry name" value="Nucleic acid-binding proteins"/>
    <property type="match status" value="1"/>
</dbReference>
<name>A0A1Y3XUW1_9ACTN</name>
<sequence>MALTLERNVLKFYQGLEQGIIYGRKCTECGAVEFPPHYACNECGYHETEWVELSGKGVLKSVILPVSLNADNKLAAIGDYCFGIVQLEEGCEFNSTIFGVNAENADAIRAKLPVPVHAKFVPMDGYTTLLFEVDKDAL</sequence>
<dbReference type="InterPro" id="IPR012340">
    <property type="entry name" value="NA-bd_OB-fold"/>
</dbReference>
<dbReference type="RefSeq" id="WP_019239075.1">
    <property type="nucleotide sequence ID" value="NZ_CABKRW010000079.1"/>
</dbReference>